<reference evidence="2 3" key="1">
    <citation type="submission" date="2019-10" db="EMBL/GenBank/DDBJ databases">
        <title>Georgenia wutianyii sp. nov. and Georgenia yuyongxinii sp. nov. isolated from plateau pika (Ochotona curzoniae) in the Qinghai-Tibet plateau of China.</title>
        <authorList>
            <person name="Tian Z."/>
        </authorList>
    </citation>
    <scope>NUCLEOTIDE SEQUENCE [LARGE SCALE GENOMIC DNA]</scope>
    <source>
        <strain evidence="2 3">DSM 21501</strain>
    </source>
</reference>
<sequence length="139" mass="15054">MRGLLRTCRGGAWCRGPDGLAHRHRVPLARERATLASTAGGRDDPARPAGQELPAGWYLSGVTVADSARRQGIGEALTRARIALLEALTTTLYYRAEPDNDATIRLHAKLGFVPAGETTLGEAGERHLVFRLDTSWRPA</sequence>
<evidence type="ECO:0000313" key="3">
    <source>
        <dbReference type="Proteomes" id="UP000451860"/>
    </source>
</evidence>
<feature type="domain" description="N-acetyltransferase" evidence="1">
    <location>
        <begin position="1"/>
        <end position="135"/>
    </location>
</feature>
<gene>
    <name evidence="2" type="ORF">GB883_10560</name>
</gene>
<protein>
    <submittedName>
        <fullName evidence="2">GNAT family N-acetyltransferase</fullName>
    </submittedName>
</protein>
<dbReference type="OrthoDB" id="3254236at2"/>
<name>A0A7J5UP99_9MICO</name>
<dbReference type="InterPro" id="IPR000182">
    <property type="entry name" value="GNAT_dom"/>
</dbReference>
<organism evidence="2 3">
    <name type="scientific">Georgenia thermotolerans</name>
    <dbReference type="NCBI Taxonomy" id="527326"/>
    <lineage>
        <taxon>Bacteria</taxon>
        <taxon>Bacillati</taxon>
        <taxon>Actinomycetota</taxon>
        <taxon>Actinomycetes</taxon>
        <taxon>Micrococcales</taxon>
        <taxon>Bogoriellaceae</taxon>
        <taxon>Georgenia</taxon>
    </lineage>
</organism>
<dbReference type="Gene3D" id="3.40.630.30">
    <property type="match status" value="1"/>
</dbReference>
<dbReference type="PROSITE" id="PS51186">
    <property type="entry name" value="GNAT"/>
    <property type="match status" value="1"/>
</dbReference>
<dbReference type="AlphaFoldDB" id="A0A7J5UP99"/>
<evidence type="ECO:0000259" key="1">
    <source>
        <dbReference type="PROSITE" id="PS51186"/>
    </source>
</evidence>
<dbReference type="Proteomes" id="UP000451860">
    <property type="component" value="Unassembled WGS sequence"/>
</dbReference>
<dbReference type="RefSeq" id="WP_152202440.1">
    <property type="nucleotide sequence ID" value="NZ_VUKF01000014.1"/>
</dbReference>
<keyword evidence="3" id="KW-1185">Reference proteome</keyword>
<dbReference type="Pfam" id="PF00583">
    <property type="entry name" value="Acetyltransf_1"/>
    <property type="match status" value="1"/>
</dbReference>
<accession>A0A7J5UP99</accession>
<comment type="caution">
    <text evidence="2">The sequence shown here is derived from an EMBL/GenBank/DDBJ whole genome shotgun (WGS) entry which is preliminary data.</text>
</comment>
<dbReference type="SUPFAM" id="SSF55729">
    <property type="entry name" value="Acyl-CoA N-acyltransferases (Nat)"/>
    <property type="match status" value="1"/>
</dbReference>
<evidence type="ECO:0000313" key="2">
    <source>
        <dbReference type="EMBL" id="KAE8764147.1"/>
    </source>
</evidence>
<keyword evidence="2" id="KW-0808">Transferase</keyword>
<dbReference type="EMBL" id="WHJE01000042">
    <property type="protein sequence ID" value="KAE8764147.1"/>
    <property type="molecule type" value="Genomic_DNA"/>
</dbReference>
<dbReference type="InterPro" id="IPR016181">
    <property type="entry name" value="Acyl_CoA_acyltransferase"/>
</dbReference>
<proteinExistence type="predicted"/>
<dbReference type="GO" id="GO:0016747">
    <property type="term" value="F:acyltransferase activity, transferring groups other than amino-acyl groups"/>
    <property type="evidence" value="ECO:0007669"/>
    <property type="project" value="InterPro"/>
</dbReference>